<dbReference type="SUPFAM" id="SSF48439">
    <property type="entry name" value="Protein prenylyltransferase"/>
    <property type="match status" value="1"/>
</dbReference>
<evidence type="ECO:0000256" key="10">
    <source>
        <dbReference type="SAM" id="MobiDB-lite"/>
    </source>
</evidence>
<feature type="non-terminal residue" evidence="11">
    <location>
        <position position="699"/>
    </location>
</feature>
<evidence type="ECO:0000256" key="1">
    <source>
        <dbReference type="ARBA" id="ARBA00006734"/>
    </source>
</evidence>
<evidence type="ECO:0000256" key="3">
    <source>
        <dbReference type="ARBA" id="ARBA00014772"/>
    </source>
</evidence>
<gene>
    <name evidence="11" type="ORF">BGZ80_001263</name>
</gene>
<name>A0A9P6SXW1_9FUNG</name>
<comment type="similarity">
    <text evidence="1 9">Belongs to the protein prenyltransferase subunit alpha family.</text>
</comment>
<comment type="caution">
    <text evidence="11">The sequence shown here is derived from an EMBL/GenBank/DDBJ whole genome shotgun (WGS) entry which is preliminary data.</text>
</comment>
<sequence length="699" mass="80368">EGRHGQKKENPESPELIKARQEREAIQVREYCDLKDSFKDIVDSKKRDNDSLRVTTSLLRKSPDYYTVWNVRRTILQEGFLNNSDDETANKIYANELEFVQENLKLNPKSYWMWNHRRWCLEHMSQPRWDKELAMVSKFLELDARNFHGWDYRRYIIRQMDLQDKSSSDKILDRTQSEFDFTTTKISQNFSNYSAWHNRSTLLGKLAKNMTEEEIEAAVDNEFDLVKNAIYTDPADQSAWLYDLWLIGREERSISILGATVISFDPLEIVVAFDKIVNVRNPFTVTTMLDHVATRLHGEWKATGSDSSRGSIWIFQHAPGAAYGPTVEVVIFPDDVCAVKAGSKLSSAVCFELETLNQNFDSISGRLERLPIGKNLMYDVSKRIGPIPVPDGTTHKPNSKYRVTSLTVSDSLEDRVALLEREIATVRELAELEPDCKWPIQILSMLLSELRETVSIQSTQAKLIDDECIELQEKLISIDPLRQDRYEDRRAQLVFDRETLHLIKDSKNFPEIEFADEQPRALDLSMRGLTHIPISSYLMHIHTLNLDSNSITSTRFLRNLLNVRQVNLSNNLIERLEGLRHAPTLELLTLENNLIAKWEDVVAGFVFWREGKLSRTGGHLKVLLGLNPIIENEGGEYVLEKRWEDVGEVGVEIQWKSEEYRVTEEALIEAEGEGAANIHMDGTRRISTTTVEFDAGSTL</sequence>
<accession>A0A9P6SXW1</accession>
<protein>
    <recommendedName>
        <fullName evidence="3 9">Geranylgeranyl transferase type-2 subunit alpha</fullName>
        <ecNumber evidence="2 9">2.5.1.60</ecNumber>
    </recommendedName>
    <alternativeName>
        <fullName evidence="7 9">Geranylgeranyl transferase type II subunit alpha</fullName>
    </alternativeName>
</protein>
<dbReference type="PROSITE" id="PS51450">
    <property type="entry name" value="LRR"/>
    <property type="match status" value="1"/>
</dbReference>
<dbReference type="GO" id="GO:0004663">
    <property type="term" value="F:Rab geranylgeranyltransferase activity"/>
    <property type="evidence" value="ECO:0007669"/>
    <property type="project" value="UniProtKB-UniRule"/>
</dbReference>
<dbReference type="SUPFAM" id="SSF52058">
    <property type="entry name" value="L domain-like"/>
    <property type="match status" value="1"/>
</dbReference>
<evidence type="ECO:0000256" key="7">
    <source>
        <dbReference type="ARBA" id="ARBA00031267"/>
    </source>
</evidence>
<evidence type="ECO:0000256" key="9">
    <source>
        <dbReference type="RuleBase" id="RU367120"/>
    </source>
</evidence>
<dbReference type="FunFam" id="1.25.40.120:FF:000035">
    <property type="entry name" value="Geranylgeranyl transferase type-2 subunit alpha"/>
    <property type="match status" value="1"/>
</dbReference>
<dbReference type="GO" id="GO:0097354">
    <property type="term" value="P:prenylation"/>
    <property type="evidence" value="ECO:0007669"/>
    <property type="project" value="UniProtKB-UniRule"/>
</dbReference>
<organism evidence="11 12">
    <name type="scientific">Entomortierella chlamydospora</name>
    <dbReference type="NCBI Taxonomy" id="101097"/>
    <lineage>
        <taxon>Eukaryota</taxon>
        <taxon>Fungi</taxon>
        <taxon>Fungi incertae sedis</taxon>
        <taxon>Mucoromycota</taxon>
        <taxon>Mortierellomycotina</taxon>
        <taxon>Mortierellomycetes</taxon>
        <taxon>Mortierellales</taxon>
        <taxon>Mortierellaceae</taxon>
        <taxon>Entomortierella</taxon>
    </lineage>
</organism>
<evidence type="ECO:0000256" key="4">
    <source>
        <dbReference type="ARBA" id="ARBA00022602"/>
    </source>
</evidence>
<feature type="compositionally biased region" description="Basic and acidic residues" evidence="10">
    <location>
        <begin position="7"/>
        <end position="20"/>
    </location>
</feature>
<keyword evidence="4 9" id="KW-0637">Prenyltransferase</keyword>
<dbReference type="Pfam" id="PF01239">
    <property type="entry name" value="PPTA"/>
    <property type="match status" value="5"/>
</dbReference>
<dbReference type="InterPro" id="IPR002088">
    <property type="entry name" value="Prenyl_trans_a"/>
</dbReference>
<proteinExistence type="inferred from homology"/>
<dbReference type="Gene3D" id="3.80.10.10">
    <property type="entry name" value="Ribonuclease Inhibitor"/>
    <property type="match status" value="1"/>
</dbReference>
<dbReference type="InterPro" id="IPR001611">
    <property type="entry name" value="Leu-rich_rpt"/>
</dbReference>
<feature type="region of interest" description="Disordered" evidence="10">
    <location>
        <begin position="1"/>
        <end position="20"/>
    </location>
</feature>
<dbReference type="EC" id="2.5.1.60" evidence="2 9"/>
<keyword evidence="5 9" id="KW-0808">Transferase</keyword>
<evidence type="ECO:0000256" key="6">
    <source>
        <dbReference type="ARBA" id="ARBA00022737"/>
    </source>
</evidence>
<dbReference type="PROSITE" id="PS51147">
    <property type="entry name" value="PFTA"/>
    <property type="match status" value="4"/>
</dbReference>
<dbReference type="AlphaFoldDB" id="A0A9P6SXW1"/>
<comment type="function">
    <text evidence="9">Catalyzes the transfer of a geranyl-geranyl moiety from geranyl-geranyl pyrophosphate to cysteines occuring in specific C-terminal amino acid sequences.</text>
</comment>
<dbReference type="PANTHER" id="PTHR11129">
    <property type="entry name" value="PROTEIN FARNESYLTRANSFERASE ALPHA SUBUNIT/RAB GERANYLGERANYL TRANSFERASE ALPHA SUBUNIT"/>
    <property type="match status" value="1"/>
</dbReference>
<evidence type="ECO:0000313" key="11">
    <source>
        <dbReference type="EMBL" id="KAG0010687.1"/>
    </source>
</evidence>
<dbReference type="EMBL" id="JAAAID010001285">
    <property type="protein sequence ID" value="KAG0010687.1"/>
    <property type="molecule type" value="Genomic_DNA"/>
</dbReference>
<dbReference type="Gene3D" id="1.25.40.120">
    <property type="entry name" value="Protein prenylyltransferase"/>
    <property type="match status" value="2"/>
</dbReference>
<dbReference type="InterPro" id="IPR032675">
    <property type="entry name" value="LRR_dom_sf"/>
</dbReference>
<evidence type="ECO:0000256" key="8">
    <source>
        <dbReference type="ARBA" id="ARBA00047658"/>
    </source>
</evidence>
<comment type="catalytic activity">
    <reaction evidence="8 9">
        <text>geranylgeranyl diphosphate + L-cysteinyl-[protein] = S-geranylgeranyl-L-cysteinyl-[protein] + diphosphate</text>
        <dbReference type="Rhea" id="RHEA:21240"/>
        <dbReference type="Rhea" id="RHEA-COMP:10131"/>
        <dbReference type="Rhea" id="RHEA-COMP:11537"/>
        <dbReference type="ChEBI" id="CHEBI:29950"/>
        <dbReference type="ChEBI" id="CHEBI:33019"/>
        <dbReference type="ChEBI" id="CHEBI:57533"/>
        <dbReference type="ChEBI" id="CHEBI:86021"/>
        <dbReference type="EC" id="2.5.1.60"/>
    </reaction>
</comment>
<keyword evidence="12" id="KW-1185">Reference proteome</keyword>
<evidence type="ECO:0000313" key="12">
    <source>
        <dbReference type="Proteomes" id="UP000703661"/>
    </source>
</evidence>
<evidence type="ECO:0000256" key="2">
    <source>
        <dbReference type="ARBA" id="ARBA00012656"/>
    </source>
</evidence>
<evidence type="ECO:0000256" key="5">
    <source>
        <dbReference type="ARBA" id="ARBA00022679"/>
    </source>
</evidence>
<dbReference type="PANTHER" id="PTHR11129:SF2">
    <property type="entry name" value="GERANYLGERANYL TRANSFERASE TYPE-2 SUBUNIT ALPHA"/>
    <property type="match status" value="1"/>
</dbReference>
<reference evidence="11" key="1">
    <citation type="journal article" date="2020" name="Fungal Divers.">
        <title>Resolving the Mortierellaceae phylogeny through synthesis of multi-gene phylogenetics and phylogenomics.</title>
        <authorList>
            <person name="Vandepol N."/>
            <person name="Liber J."/>
            <person name="Desiro A."/>
            <person name="Na H."/>
            <person name="Kennedy M."/>
            <person name="Barry K."/>
            <person name="Grigoriev I.V."/>
            <person name="Miller A.N."/>
            <person name="O'Donnell K."/>
            <person name="Stajich J.E."/>
            <person name="Bonito G."/>
        </authorList>
    </citation>
    <scope>NUCLEOTIDE SEQUENCE</scope>
    <source>
        <strain evidence="11">NRRL 2769</strain>
    </source>
</reference>
<dbReference type="GO" id="GO:0005968">
    <property type="term" value="C:Rab-protein geranylgeranyltransferase complex"/>
    <property type="evidence" value="ECO:0007669"/>
    <property type="project" value="TreeGrafter"/>
</dbReference>
<keyword evidence="6" id="KW-0677">Repeat</keyword>
<dbReference type="Proteomes" id="UP000703661">
    <property type="component" value="Unassembled WGS sequence"/>
</dbReference>